<evidence type="ECO:0000256" key="7">
    <source>
        <dbReference type="ARBA" id="ARBA00023136"/>
    </source>
</evidence>
<dbReference type="InterPro" id="IPR005672">
    <property type="entry name" value="Phosphate_PstA"/>
</dbReference>
<dbReference type="InterPro" id="IPR035906">
    <property type="entry name" value="MetI-like_sf"/>
</dbReference>
<dbReference type="Pfam" id="PF11812">
    <property type="entry name" value="DUF3333"/>
    <property type="match status" value="1"/>
</dbReference>
<dbReference type="InterPro" id="IPR024573">
    <property type="entry name" value="DUF3333"/>
</dbReference>
<keyword evidence="4" id="KW-1003">Cell membrane</keyword>
<keyword evidence="5 8" id="KW-0812">Transmembrane</keyword>
<evidence type="ECO:0000256" key="2">
    <source>
        <dbReference type="ARBA" id="ARBA00007069"/>
    </source>
</evidence>
<feature type="transmembrane region" description="Helical" evidence="8">
    <location>
        <begin position="410"/>
        <end position="430"/>
    </location>
</feature>
<evidence type="ECO:0000256" key="8">
    <source>
        <dbReference type="SAM" id="Phobius"/>
    </source>
</evidence>
<dbReference type="CDD" id="cd06261">
    <property type="entry name" value="TM_PBP2"/>
    <property type="match status" value="1"/>
</dbReference>
<feature type="transmembrane region" description="Helical" evidence="8">
    <location>
        <begin position="216"/>
        <end position="245"/>
    </location>
</feature>
<evidence type="ECO:0000256" key="1">
    <source>
        <dbReference type="ARBA" id="ARBA00004651"/>
    </source>
</evidence>
<protein>
    <submittedName>
        <fullName evidence="10">Phosphate transport system permease protein PstA (TC 3.A.1.7.1)</fullName>
    </submittedName>
</protein>
<feature type="transmembrane region" description="Helical" evidence="8">
    <location>
        <begin position="265"/>
        <end position="285"/>
    </location>
</feature>
<dbReference type="AlphaFoldDB" id="A0A3B0R3N2"/>
<dbReference type="PANTHER" id="PTHR43470:SF5">
    <property type="entry name" value="PHOSPHATE TRANSPORT SYSTEM PERMEASE PROTEIN PSTA"/>
    <property type="match status" value="1"/>
</dbReference>
<dbReference type="GO" id="GO:0005886">
    <property type="term" value="C:plasma membrane"/>
    <property type="evidence" value="ECO:0007669"/>
    <property type="project" value="UniProtKB-SubCell"/>
</dbReference>
<keyword evidence="3" id="KW-0813">Transport</keyword>
<comment type="subcellular location">
    <subcellularLocation>
        <location evidence="1">Cell membrane</location>
        <topology evidence="1">Multi-pass membrane protein</topology>
    </subcellularLocation>
</comment>
<feature type="transmembrane region" description="Helical" evidence="8">
    <location>
        <begin position="30"/>
        <end position="54"/>
    </location>
</feature>
<evidence type="ECO:0000313" key="10">
    <source>
        <dbReference type="EMBL" id="VAV86909.1"/>
    </source>
</evidence>
<dbReference type="GO" id="GO:0035435">
    <property type="term" value="P:phosphate ion transmembrane transport"/>
    <property type="evidence" value="ECO:0007669"/>
    <property type="project" value="InterPro"/>
</dbReference>
<feature type="domain" description="ABC transmembrane type-1" evidence="9">
    <location>
        <begin position="220"/>
        <end position="427"/>
    </location>
</feature>
<reference evidence="10" key="1">
    <citation type="submission" date="2018-06" db="EMBL/GenBank/DDBJ databases">
        <authorList>
            <person name="Zhirakovskaya E."/>
        </authorList>
    </citation>
    <scope>NUCLEOTIDE SEQUENCE</scope>
</reference>
<proteinExistence type="inferred from homology"/>
<comment type="similarity">
    <text evidence="2">Belongs to the binding-protein-dependent transport system permease family. CysTW subfamily.</text>
</comment>
<dbReference type="SUPFAM" id="SSF161098">
    <property type="entry name" value="MetI-like"/>
    <property type="match status" value="1"/>
</dbReference>
<dbReference type="Gene3D" id="1.10.3720.10">
    <property type="entry name" value="MetI-like"/>
    <property type="match status" value="1"/>
</dbReference>
<evidence type="ECO:0000256" key="5">
    <source>
        <dbReference type="ARBA" id="ARBA00022692"/>
    </source>
</evidence>
<keyword evidence="7 8" id="KW-0472">Membrane</keyword>
<feature type="transmembrane region" description="Helical" evidence="8">
    <location>
        <begin position="291"/>
        <end position="315"/>
    </location>
</feature>
<gene>
    <name evidence="10" type="ORF">MNBD_ALPHA02-280</name>
</gene>
<dbReference type="NCBIfam" id="TIGR00974">
    <property type="entry name" value="3a0107s02c"/>
    <property type="match status" value="1"/>
</dbReference>
<sequence>MTDNTPETPYLRTPQEMQARLKRRYRKERMFKAVGLGGLMTGLLALAVMVISILTTGLSGFTESRLHIDVYMDPEIIGTIAGNTEEERRHSLMQVNYSALVRNSLRHKFPDVKGRRNIFSLQKLVSNGAREDIKQRLLKDESIIGKTITMDLLASSTVDMYLKGQISRHVNQSERKISDKQLAWIDVLQAEGRVVKGFNWKFLTSGDSREPELAGIWGAAMGSFLTLLVTLVVAFPIGVASALYLEEFAPKNKWTDFIEININNLAAVPSIIFGLLGLAIFLNLFNMPRSAPLVGGLTLALMTLPTIIISSRAAIRAVPPSIRDAAIGMGASKIQTQFHHVLPLSMPGIMTGTIIGMAQALGETAPLLMIGMVAFIVDVPHGVLDAATALPVQIFLWADSPERGFMEKTSAAIIVLLLFLVLMNGLAIWMRHKFEKRW</sequence>
<dbReference type="GO" id="GO:0005315">
    <property type="term" value="F:phosphate transmembrane transporter activity"/>
    <property type="evidence" value="ECO:0007669"/>
    <property type="project" value="InterPro"/>
</dbReference>
<evidence type="ECO:0000256" key="6">
    <source>
        <dbReference type="ARBA" id="ARBA00022989"/>
    </source>
</evidence>
<name>A0A3B0R3N2_9ZZZZ</name>
<accession>A0A3B0R3N2</accession>
<dbReference type="Pfam" id="PF00528">
    <property type="entry name" value="BPD_transp_1"/>
    <property type="match status" value="1"/>
</dbReference>
<organism evidence="10">
    <name type="scientific">hydrothermal vent metagenome</name>
    <dbReference type="NCBI Taxonomy" id="652676"/>
    <lineage>
        <taxon>unclassified sequences</taxon>
        <taxon>metagenomes</taxon>
        <taxon>ecological metagenomes</taxon>
    </lineage>
</organism>
<dbReference type="PROSITE" id="PS50928">
    <property type="entry name" value="ABC_TM1"/>
    <property type="match status" value="1"/>
</dbReference>
<evidence type="ECO:0000256" key="4">
    <source>
        <dbReference type="ARBA" id="ARBA00022475"/>
    </source>
</evidence>
<evidence type="ECO:0000256" key="3">
    <source>
        <dbReference type="ARBA" id="ARBA00022448"/>
    </source>
</evidence>
<keyword evidence="6 8" id="KW-1133">Transmembrane helix</keyword>
<dbReference type="PANTHER" id="PTHR43470">
    <property type="entry name" value="PHOSPHATE TRANSPORT SYSTEM PERMEASE PROTEIN PSTA-RELATED"/>
    <property type="match status" value="1"/>
</dbReference>
<dbReference type="InterPro" id="IPR000515">
    <property type="entry name" value="MetI-like"/>
</dbReference>
<dbReference type="EMBL" id="UOED01000017">
    <property type="protein sequence ID" value="VAV86909.1"/>
    <property type="molecule type" value="Genomic_DNA"/>
</dbReference>
<evidence type="ECO:0000259" key="9">
    <source>
        <dbReference type="PROSITE" id="PS50928"/>
    </source>
</evidence>